<dbReference type="EMBL" id="CP033361">
    <property type="protein sequence ID" value="QKC77894.1"/>
    <property type="molecule type" value="Genomic_DNA"/>
</dbReference>
<feature type="domain" description="Schlafen AlbA-2" evidence="1">
    <location>
        <begin position="48"/>
        <end position="191"/>
    </location>
</feature>
<evidence type="ECO:0000313" key="2">
    <source>
        <dbReference type="EMBL" id="QKC77894.1"/>
    </source>
</evidence>
<dbReference type="Gene3D" id="3.30.950.30">
    <property type="entry name" value="Schlafen, AAA domain"/>
    <property type="match status" value="1"/>
</dbReference>
<accession>A0A6M7ULB4</accession>
<evidence type="ECO:0000313" key="3">
    <source>
        <dbReference type="Proteomes" id="UP000503339"/>
    </source>
</evidence>
<dbReference type="RefSeq" id="WP_081294363.1">
    <property type="nucleotide sequence ID" value="NZ_CP033361.1"/>
</dbReference>
<name>A0A6M7ULB4_9HYPH</name>
<sequence>MTKLAYQGCSTGSIGGKCLVNVEEMINRPIAEWTLPDLTAISSASIPESQKLEFKADFALGSQEKWRTRQEQVSSGSRDALAEELVAFANAFGGMLLLGVREEKQDDGRRASAGLGDPIPRVAECVDRLESSLRDVIDPPLSMLEVHPIPSGDDGSGYIAIKVPQSLSAPHGVGRPARAFVRRGASCEPMTMRDLQHVFWEARTAIDRVNNVFDRRHLQFETAVVRRHDAPSVPPHVFFRITIVPTLSYQITRLPLVIGAAPPLGFDFRPTPFLTHQPSMLTLSAPNWRPRAGGMSATHEDGRGTSRELTIWTDGTLELTGIHMSSGDGKLHFPGWYAVGGVWLLFNSMRLRRHLGRIEVPLTMEADLRASKDGQVVFSDTGQSFDGDSAPAPRIPVLTDRLQLGRDAEFDEVAQLFAEQIGWACGLRCDFSALRLGPNIAV</sequence>
<reference evidence="2 3" key="1">
    <citation type="submission" date="2018-10" db="EMBL/GenBank/DDBJ databases">
        <authorList>
            <person name="Perry B.J."/>
            <person name="Sullivan J.T."/>
            <person name="Murphy R.J.T."/>
            <person name="Ramsay J.P."/>
            <person name="Ronson C.W."/>
        </authorList>
    </citation>
    <scope>NUCLEOTIDE SEQUENCE [LARGE SCALE GENOMIC DNA]</scope>
    <source>
        <strain evidence="2 3">NZP2014</strain>
    </source>
</reference>
<dbReference type="InterPro" id="IPR038461">
    <property type="entry name" value="Schlafen_AlbA_2_dom_sf"/>
</dbReference>
<dbReference type="KEGG" id="merd:EB233_22315"/>
<keyword evidence="2" id="KW-0067">ATP-binding</keyword>
<protein>
    <submittedName>
        <fullName evidence="2">ATP-binding protein</fullName>
    </submittedName>
</protein>
<proteinExistence type="predicted"/>
<dbReference type="Proteomes" id="UP000503339">
    <property type="component" value="Chromosome"/>
</dbReference>
<gene>
    <name evidence="2" type="ORF">EB233_22315</name>
</gene>
<dbReference type="GO" id="GO:0005524">
    <property type="term" value="F:ATP binding"/>
    <property type="evidence" value="ECO:0007669"/>
    <property type="project" value="UniProtKB-KW"/>
</dbReference>
<keyword evidence="2" id="KW-0547">Nucleotide-binding</keyword>
<dbReference type="Pfam" id="PF04326">
    <property type="entry name" value="SLFN_AlbA_2"/>
    <property type="match status" value="1"/>
</dbReference>
<evidence type="ECO:0000259" key="1">
    <source>
        <dbReference type="Pfam" id="PF04326"/>
    </source>
</evidence>
<keyword evidence="3" id="KW-1185">Reference proteome</keyword>
<dbReference type="InterPro" id="IPR007421">
    <property type="entry name" value="Schlafen_AlbA_2_dom"/>
</dbReference>
<dbReference type="AlphaFoldDB" id="A0A6M7ULB4"/>
<organism evidence="2 3">
    <name type="scientific">Mesorhizobium erdmanii</name>
    <dbReference type="NCBI Taxonomy" id="1777866"/>
    <lineage>
        <taxon>Bacteria</taxon>
        <taxon>Pseudomonadati</taxon>
        <taxon>Pseudomonadota</taxon>
        <taxon>Alphaproteobacteria</taxon>
        <taxon>Hyphomicrobiales</taxon>
        <taxon>Phyllobacteriaceae</taxon>
        <taxon>Mesorhizobium</taxon>
    </lineage>
</organism>